<dbReference type="EMBL" id="BIFQ01000002">
    <property type="protein sequence ID" value="GCE10121.1"/>
    <property type="molecule type" value="Genomic_DNA"/>
</dbReference>
<reference evidence="1" key="2">
    <citation type="journal article" date="2019" name="Int. J. Syst. Evol. Microbiol.">
        <title>Tengunoibacter tsumagoiensis gen. nov., sp. nov., Dictyobacter kobayashii sp. nov., Dictyobacter alpinus sp. nov., and description of Dictyobacteraceae fam. nov. within the order Ktedonobacterales isolated from Tengu-no-mugimeshi, a soil-like granular mass of micro-organisms, and emended descriptions of the genera Ktedonobacter and Dictyobacter.</title>
        <authorList>
            <person name="Wang C."/>
            <person name="Zheng Y."/>
            <person name="Sakai Y."/>
            <person name="Toyoda A."/>
            <person name="Minakuchi Y."/>
            <person name="Abe K."/>
            <person name="Yokota A."/>
            <person name="Yabe S."/>
        </authorList>
    </citation>
    <scope>NUCLEOTIDE SEQUENCE</scope>
    <source>
        <strain evidence="1">S-27</strain>
    </source>
</reference>
<keyword evidence="3" id="KW-1185">Reference proteome</keyword>
<organism evidence="1 3">
    <name type="scientific">Dictyobacter aurantiacus</name>
    <dbReference type="NCBI Taxonomy" id="1936993"/>
    <lineage>
        <taxon>Bacteria</taxon>
        <taxon>Bacillati</taxon>
        <taxon>Chloroflexota</taxon>
        <taxon>Ktedonobacteria</taxon>
        <taxon>Ktedonobacterales</taxon>
        <taxon>Dictyobacteraceae</taxon>
        <taxon>Dictyobacter</taxon>
    </lineage>
</organism>
<reference evidence="3" key="1">
    <citation type="submission" date="2018-12" db="EMBL/GenBank/DDBJ databases">
        <title>Tengunoibacter tsumagoiensis gen. nov., sp. nov., Dictyobacter kobayashii sp. nov., D. alpinus sp. nov., and D. joshuensis sp. nov. and description of Dictyobacteraceae fam. nov. within the order Ktedonobacterales isolated from Tengu-no-mugimeshi.</title>
        <authorList>
            <person name="Wang C.M."/>
            <person name="Zheng Y."/>
            <person name="Sakai Y."/>
            <person name="Toyoda A."/>
            <person name="Minakuchi Y."/>
            <person name="Abe K."/>
            <person name="Yokota A."/>
            <person name="Yabe S."/>
        </authorList>
    </citation>
    <scope>NUCLEOTIDE SEQUENCE [LARGE SCALE GENOMIC DNA]</scope>
    <source>
        <strain evidence="3">S-27</strain>
    </source>
</reference>
<name>A0A401ZLM3_9CHLR</name>
<evidence type="ECO:0000313" key="3">
    <source>
        <dbReference type="Proteomes" id="UP000287224"/>
    </source>
</evidence>
<dbReference type="RefSeq" id="WP_174844798.1">
    <property type="nucleotide sequence ID" value="NZ_BIFQ01000001.1"/>
</dbReference>
<sequence>MNLSTLRRFRHEIYDCCERAKDALFTTMDALIAQTQARSLSELSQYPRFERRWSSVYEAFEDGRIDRKRLQEVFVRYLPAPRQGNRFWIGIVNAKNT</sequence>
<protein>
    <submittedName>
        <fullName evidence="1">Uncharacterized protein</fullName>
    </submittedName>
</protein>
<gene>
    <name evidence="1" type="ORF">KDAU_50840</name>
    <name evidence="2" type="ORF">KDAU_74500</name>
</gene>
<dbReference type="Proteomes" id="UP000287224">
    <property type="component" value="Unassembled WGS sequence"/>
</dbReference>
<dbReference type="EMBL" id="BIFQ01000001">
    <property type="protein sequence ID" value="GCE07755.1"/>
    <property type="molecule type" value="Genomic_DNA"/>
</dbReference>
<proteinExistence type="predicted"/>
<accession>A0A401ZLM3</accession>
<dbReference type="AlphaFoldDB" id="A0A401ZLM3"/>
<evidence type="ECO:0000313" key="2">
    <source>
        <dbReference type="EMBL" id="GCE10121.1"/>
    </source>
</evidence>
<comment type="caution">
    <text evidence="1">The sequence shown here is derived from an EMBL/GenBank/DDBJ whole genome shotgun (WGS) entry which is preliminary data.</text>
</comment>
<evidence type="ECO:0000313" key="1">
    <source>
        <dbReference type="EMBL" id="GCE07755.1"/>
    </source>
</evidence>